<name>A0A1G8HX94_9MICC</name>
<dbReference type="EMBL" id="FNEI01000001">
    <property type="protein sequence ID" value="SDI11090.1"/>
    <property type="molecule type" value="Genomic_DNA"/>
</dbReference>
<reference evidence="5" key="1">
    <citation type="submission" date="2016-10" db="EMBL/GenBank/DDBJ databases">
        <authorList>
            <person name="Varghese N."/>
            <person name="Submissions S."/>
        </authorList>
    </citation>
    <scope>NUCLEOTIDE SEQUENCE [LARGE SCALE GENOMIC DNA]</scope>
    <source>
        <strain evidence="5">CGMCC 1.10783</strain>
    </source>
</reference>
<dbReference type="RefSeq" id="WP_074586002.1">
    <property type="nucleotide sequence ID" value="NZ_FNEI01000001.1"/>
</dbReference>
<feature type="compositionally biased region" description="Low complexity" evidence="1">
    <location>
        <begin position="64"/>
        <end position="110"/>
    </location>
</feature>
<dbReference type="STRING" id="1045773.SAMN05216555_10157"/>
<keyword evidence="2" id="KW-0472">Membrane</keyword>
<dbReference type="Gene3D" id="3.30.70.2390">
    <property type="match status" value="1"/>
</dbReference>
<evidence type="ECO:0000313" key="4">
    <source>
        <dbReference type="EMBL" id="SDI11090.1"/>
    </source>
</evidence>
<protein>
    <submittedName>
        <fullName evidence="4">LytR cell envelope-related transcriptional attenuator</fullName>
    </submittedName>
</protein>
<organism evidence="4 5">
    <name type="scientific">Arthrobacter cupressi</name>
    <dbReference type="NCBI Taxonomy" id="1045773"/>
    <lineage>
        <taxon>Bacteria</taxon>
        <taxon>Bacillati</taxon>
        <taxon>Actinomycetota</taxon>
        <taxon>Actinomycetes</taxon>
        <taxon>Micrococcales</taxon>
        <taxon>Micrococcaceae</taxon>
        <taxon>Arthrobacter</taxon>
    </lineage>
</organism>
<sequence length="202" mass="20502">MTKFARDEFDRVPQNSSRQGVHRVVTPPSRPALWPVLVLGALALVVGLTAFLVLPKSAPSASRGPSATQAPSAQQSPSGSASASQSPSASPTPGAGQTPSTTPSPTPGADTVDKTTPVAVYNGAGVSGLAARVSTTVQNDGWTLSDVGNWSGVPQQGSAIFYNGPEQKGNAEALGKLLGISELLDTAQYQVPVVVVLGPGYN</sequence>
<keyword evidence="2" id="KW-1133">Transmembrane helix</keyword>
<feature type="transmembrane region" description="Helical" evidence="2">
    <location>
        <begin position="32"/>
        <end position="54"/>
    </location>
</feature>
<feature type="region of interest" description="Disordered" evidence="1">
    <location>
        <begin position="1"/>
        <end position="28"/>
    </location>
</feature>
<accession>A0A1G8HX94</accession>
<evidence type="ECO:0000313" key="5">
    <source>
        <dbReference type="Proteomes" id="UP000182130"/>
    </source>
</evidence>
<evidence type="ECO:0000256" key="1">
    <source>
        <dbReference type="SAM" id="MobiDB-lite"/>
    </source>
</evidence>
<gene>
    <name evidence="4" type="ORF">SAMN05216555_10157</name>
</gene>
<dbReference type="OrthoDB" id="4966791at2"/>
<feature type="region of interest" description="Disordered" evidence="1">
    <location>
        <begin position="57"/>
        <end position="115"/>
    </location>
</feature>
<keyword evidence="2" id="KW-0812">Transmembrane</keyword>
<feature type="compositionally biased region" description="Basic and acidic residues" evidence="1">
    <location>
        <begin position="1"/>
        <end position="11"/>
    </location>
</feature>
<evidence type="ECO:0000259" key="3">
    <source>
        <dbReference type="Pfam" id="PF13399"/>
    </source>
</evidence>
<evidence type="ECO:0000256" key="2">
    <source>
        <dbReference type="SAM" id="Phobius"/>
    </source>
</evidence>
<dbReference type="AlphaFoldDB" id="A0A1G8HX94"/>
<proteinExistence type="predicted"/>
<keyword evidence="5" id="KW-1185">Reference proteome</keyword>
<dbReference type="Pfam" id="PF13399">
    <property type="entry name" value="LytR_C"/>
    <property type="match status" value="1"/>
</dbReference>
<feature type="domain" description="LytR/CpsA/Psr regulator C-terminal" evidence="3">
    <location>
        <begin position="116"/>
        <end position="201"/>
    </location>
</feature>
<dbReference type="Proteomes" id="UP000182130">
    <property type="component" value="Unassembled WGS sequence"/>
</dbReference>
<dbReference type="InterPro" id="IPR027381">
    <property type="entry name" value="LytR/CpsA/Psr_C"/>
</dbReference>